<accession>A0ABU6SAZ7</accession>
<protein>
    <submittedName>
        <fullName evidence="1">Uncharacterized protein</fullName>
    </submittedName>
</protein>
<organism evidence="1 2">
    <name type="scientific">Stylosanthes scabra</name>
    <dbReference type="NCBI Taxonomy" id="79078"/>
    <lineage>
        <taxon>Eukaryota</taxon>
        <taxon>Viridiplantae</taxon>
        <taxon>Streptophyta</taxon>
        <taxon>Embryophyta</taxon>
        <taxon>Tracheophyta</taxon>
        <taxon>Spermatophyta</taxon>
        <taxon>Magnoliopsida</taxon>
        <taxon>eudicotyledons</taxon>
        <taxon>Gunneridae</taxon>
        <taxon>Pentapetalae</taxon>
        <taxon>rosids</taxon>
        <taxon>fabids</taxon>
        <taxon>Fabales</taxon>
        <taxon>Fabaceae</taxon>
        <taxon>Papilionoideae</taxon>
        <taxon>50 kb inversion clade</taxon>
        <taxon>dalbergioids sensu lato</taxon>
        <taxon>Dalbergieae</taxon>
        <taxon>Pterocarpus clade</taxon>
        <taxon>Stylosanthes</taxon>
    </lineage>
</organism>
<reference evidence="1 2" key="1">
    <citation type="journal article" date="2023" name="Plants (Basel)">
        <title>Bridging the Gap: Combining Genomics and Transcriptomics Approaches to Understand Stylosanthes scabra, an Orphan Legume from the Brazilian Caatinga.</title>
        <authorList>
            <person name="Ferreira-Neto J.R.C."/>
            <person name="da Silva M.D."/>
            <person name="Binneck E."/>
            <person name="de Melo N.F."/>
            <person name="da Silva R.H."/>
            <person name="de Melo A.L.T.M."/>
            <person name="Pandolfi V."/>
            <person name="Bustamante F.O."/>
            <person name="Brasileiro-Vidal A.C."/>
            <person name="Benko-Iseppon A.M."/>
        </authorList>
    </citation>
    <scope>NUCLEOTIDE SEQUENCE [LARGE SCALE GENOMIC DNA]</scope>
    <source>
        <tissue evidence="1">Leaves</tissue>
    </source>
</reference>
<evidence type="ECO:0000313" key="2">
    <source>
        <dbReference type="Proteomes" id="UP001341840"/>
    </source>
</evidence>
<comment type="caution">
    <text evidence="1">The sequence shown here is derived from an EMBL/GenBank/DDBJ whole genome shotgun (WGS) entry which is preliminary data.</text>
</comment>
<dbReference type="Proteomes" id="UP001341840">
    <property type="component" value="Unassembled WGS sequence"/>
</dbReference>
<gene>
    <name evidence="1" type="ORF">PIB30_028373</name>
</gene>
<name>A0ABU6SAZ7_9FABA</name>
<keyword evidence="2" id="KW-1185">Reference proteome</keyword>
<sequence length="121" mass="12711">MVPHPQQKPPSVLAPAPAGCLRRRLISNMISLKVDFDLSSASSSRLRHQLVSPPLPTASRPNRLLAAATAVSLQLVSPSRSILTASHRPLFASQLGGPCFGAMPPSSVSALSAWPSGIRGR</sequence>
<dbReference type="EMBL" id="JASCZI010060527">
    <property type="protein sequence ID" value="MED6133452.1"/>
    <property type="molecule type" value="Genomic_DNA"/>
</dbReference>
<evidence type="ECO:0000313" key="1">
    <source>
        <dbReference type="EMBL" id="MED6133452.1"/>
    </source>
</evidence>
<proteinExistence type="predicted"/>